<dbReference type="AlphaFoldDB" id="A0A8B8SY63"/>
<dbReference type="RefSeq" id="XP_032334785.1">
    <property type="nucleotide sequence ID" value="XM_032478894.1"/>
</dbReference>
<dbReference type="RefSeq" id="XP_032334784.1">
    <property type="nucleotide sequence ID" value="XM_032478893.1"/>
</dbReference>
<feature type="compositionally biased region" description="Polar residues" evidence="1">
    <location>
        <begin position="328"/>
        <end position="337"/>
    </location>
</feature>
<accession>A0A8B8SY63</accession>
<feature type="compositionally biased region" description="Gly residues" evidence="1">
    <location>
        <begin position="219"/>
        <end position="228"/>
    </location>
</feature>
<dbReference type="KEGG" id="cfr:116663321"/>
<keyword evidence="2" id="KW-1185">Reference proteome</keyword>
<evidence type="ECO:0000313" key="2">
    <source>
        <dbReference type="Proteomes" id="UP000694856"/>
    </source>
</evidence>
<feature type="compositionally biased region" description="Basic and acidic residues" evidence="1">
    <location>
        <begin position="92"/>
        <end position="106"/>
    </location>
</feature>
<evidence type="ECO:0000313" key="3">
    <source>
        <dbReference type="RefSeq" id="XP_032334784.1"/>
    </source>
</evidence>
<feature type="compositionally biased region" description="Basic and acidic residues" evidence="1">
    <location>
        <begin position="280"/>
        <end position="292"/>
    </location>
</feature>
<sequence>MPWGLRAATRHGLCKAKSSLWASVDSASLSECKGPGLCPLARPWCKRVGREGKPQGPPGLTLSVGVIVGVHTSLLRRGRGTQAKSQNPARGPTHETRGRGAADWEKGQERWCPGVSITAGLRAHLPSPRVQGPPILQGGRQPCGKGPPCWSWRVTEAHQWNLWGFRNSWPLGVGEGLPSIRAQPTRLLLNQHQEASGKKGSEAPTAKTRHRGRVQGVQPGEGGPGGMRLGWSRLVGQEPGRLPQHDAVGTGMQAGSQPPARWVHSTGAGAQGEVRGGVLRPRDAAPSEETARTVRRGSKQQPARSTKRGCRTPGRGRGRGGDWPDHPGSSSHVHMGT</sequence>
<feature type="region of interest" description="Disordered" evidence="1">
    <location>
        <begin position="193"/>
        <end position="337"/>
    </location>
</feature>
<proteinExistence type="predicted"/>
<name>A0A8B8SY63_CAMFR</name>
<dbReference type="Proteomes" id="UP000694856">
    <property type="component" value="Chromosome 4"/>
</dbReference>
<organism evidence="2 3">
    <name type="scientific">Camelus ferus</name>
    <name type="common">Wild bactrian camel</name>
    <name type="synonym">Camelus bactrianus ferus</name>
    <dbReference type="NCBI Taxonomy" id="419612"/>
    <lineage>
        <taxon>Eukaryota</taxon>
        <taxon>Metazoa</taxon>
        <taxon>Chordata</taxon>
        <taxon>Craniata</taxon>
        <taxon>Vertebrata</taxon>
        <taxon>Euteleostomi</taxon>
        <taxon>Mammalia</taxon>
        <taxon>Eutheria</taxon>
        <taxon>Laurasiatheria</taxon>
        <taxon>Artiodactyla</taxon>
        <taxon>Tylopoda</taxon>
        <taxon>Camelidae</taxon>
        <taxon>Camelus</taxon>
    </lineage>
</organism>
<dbReference type="RefSeq" id="XP_032334787.1">
    <property type="nucleotide sequence ID" value="XM_032478896.1"/>
</dbReference>
<evidence type="ECO:0000256" key="1">
    <source>
        <dbReference type="SAM" id="MobiDB-lite"/>
    </source>
</evidence>
<reference evidence="3 4" key="1">
    <citation type="submission" date="2025-04" db="UniProtKB">
        <authorList>
            <consortium name="RefSeq"/>
        </authorList>
    </citation>
    <scope>IDENTIFICATION</scope>
    <source>
        <tissue evidence="3 4">Ear skin</tissue>
    </source>
</reference>
<gene>
    <name evidence="3 4 5" type="primary">LOC116663321</name>
</gene>
<dbReference type="GeneID" id="116663321"/>
<feature type="region of interest" description="Disordered" evidence="1">
    <location>
        <begin position="77"/>
        <end position="106"/>
    </location>
</feature>
<evidence type="ECO:0000313" key="5">
    <source>
        <dbReference type="RefSeq" id="XP_032334787.1"/>
    </source>
</evidence>
<protein>
    <submittedName>
        <fullName evidence="3 4">Uncharacterized protein LOC116663321</fullName>
    </submittedName>
</protein>
<evidence type="ECO:0000313" key="4">
    <source>
        <dbReference type="RefSeq" id="XP_032334785.1"/>
    </source>
</evidence>
<feature type="compositionally biased region" description="Basic residues" evidence="1">
    <location>
        <begin position="305"/>
        <end position="318"/>
    </location>
</feature>